<evidence type="ECO:0008006" key="3">
    <source>
        <dbReference type="Google" id="ProtNLM"/>
    </source>
</evidence>
<name>A0A916VMT5_9RHOB</name>
<reference evidence="1" key="2">
    <citation type="submission" date="2020-09" db="EMBL/GenBank/DDBJ databases">
        <authorList>
            <person name="Sun Q."/>
            <person name="Zhou Y."/>
        </authorList>
    </citation>
    <scope>NUCLEOTIDE SEQUENCE</scope>
    <source>
        <strain evidence="1">CGMCC 1.15880</strain>
    </source>
</reference>
<evidence type="ECO:0000313" key="1">
    <source>
        <dbReference type="EMBL" id="GGA07676.1"/>
    </source>
</evidence>
<proteinExistence type="predicted"/>
<dbReference type="InterPro" id="IPR014917">
    <property type="entry name" value="DUF1800"/>
</dbReference>
<dbReference type="AlphaFoldDB" id="A0A916VMT5"/>
<keyword evidence="2" id="KW-1185">Reference proteome</keyword>
<accession>A0A916VMT5</accession>
<gene>
    <name evidence="1" type="ORF">GCM10011498_04400</name>
</gene>
<evidence type="ECO:0000313" key="2">
    <source>
        <dbReference type="Proteomes" id="UP000628017"/>
    </source>
</evidence>
<dbReference type="Pfam" id="PF08811">
    <property type="entry name" value="DUF1800"/>
    <property type="match status" value="1"/>
</dbReference>
<comment type="caution">
    <text evidence="1">The sequence shown here is derived from an EMBL/GenBank/DDBJ whole genome shotgun (WGS) entry which is preliminary data.</text>
</comment>
<dbReference type="Proteomes" id="UP000628017">
    <property type="component" value="Unassembled WGS sequence"/>
</dbReference>
<organism evidence="1 2">
    <name type="scientific">Neptunicoccus cionae</name>
    <dbReference type="NCBI Taxonomy" id="2035344"/>
    <lineage>
        <taxon>Bacteria</taxon>
        <taxon>Pseudomonadati</taxon>
        <taxon>Pseudomonadota</taxon>
        <taxon>Alphaproteobacteria</taxon>
        <taxon>Rhodobacterales</taxon>
        <taxon>Paracoccaceae</taxon>
        <taxon>Neptunicoccus</taxon>
    </lineage>
</organism>
<reference evidence="1" key="1">
    <citation type="journal article" date="2014" name="Int. J. Syst. Evol. Microbiol.">
        <title>Complete genome sequence of Corynebacterium casei LMG S-19264T (=DSM 44701T), isolated from a smear-ripened cheese.</title>
        <authorList>
            <consortium name="US DOE Joint Genome Institute (JGI-PGF)"/>
            <person name="Walter F."/>
            <person name="Albersmeier A."/>
            <person name="Kalinowski J."/>
            <person name="Ruckert C."/>
        </authorList>
    </citation>
    <scope>NUCLEOTIDE SEQUENCE</scope>
    <source>
        <strain evidence="1">CGMCC 1.15880</strain>
    </source>
</reference>
<protein>
    <recommendedName>
        <fullName evidence="3">DUF1800 domain-containing protein</fullName>
    </recommendedName>
</protein>
<sequence length="453" mass="50758">MEQSFATKSAFRFGYGFSPTERDATDIDALMAQLRGPDLGVAQFSGPMLDERLAIQRAYQQLRNTMKKGDESVKPELKKATRLRNRMRGDDTRHLFQRAMMDGQGFRERIAFFWMDHFTVIPKGRAGNALWGNYIEEGLRPHIASSFGDLLVSAVTHPSMLIYLDQVKSFGPNSPVGKRKKQGLNENLAREVLELHTMGVGGAYTQSDVRQLAELLTGLDFSKDGAKFSKRKAEPGAETVLGKTYGGDPARRSHIESFLRDVARHPDTARHITRKLAVHFVSDTPEQSLIDHMTQVFRNTDGDLPSVYGAMLDHPSAWEVLGQKTKQPFDFMVSSYRALGVTPQDFIEPPNGQINKRLILPMQFMGQPLRKAPGPNGWPEEAEAWITPQGLAGRLQWCLSTTTRWGQELDPRDFIQTALRELSGGTLKFAVAGAERRVEGLTLVLASPEFNRR</sequence>
<dbReference type="RefSeq" id="WP_188670477.1">
    <property type="nucleotide sequence ID" value="NZ_BMKA01000001.1"/>
</dbReference>
<dbReference type="EMBL" id="BMKA01000001">
    <property type="protein sequence ID" value="GGA07676.1"/>
    <property type="molecule type" value="Genomic_DNA"/>
</dbReference>